<dbReference type="EMBL" id="AJAL01000015">
    <property type="protein sequence ID" value="EOH76198.1"/>
    <property type="molecule type" value="Genomic_DNA"/>
</dbReference>
<proteinExistence type="predicted"/>
<evidence type="ECO:0000313" key="6">
    <source>
        <dbReference type="Proteomes" id="UP000014158"/>
    </source>
</evidence>
<sequence length="98" mass="11276">MFKTILGILILTPLGAFSIYVTAIILKEMVKQLKKIRSCSVMENKENRSNFRPMTLTSLLLMFHKTHLNLLDYERKPPDELNGEDDRQSLPERTGDPA</sequence>
<reference evidence="3 5" key="1">
    <citation type="submission" date="2013-02" db="EMBL/GenBank/DDBJ databases">
        <title>The Genome Sequence of Enterococcus raffinosus ATCC_49464.</title>
        <authorList>
            <consortium name="The Broad Institute Genome Sequencing Platform"/>
            <consortium name="The Broad Institute Genome Sequencing Center for Infectious Disease"/>
            <person name="Earl A.M."/>
            <person name="Gilmore M.S."/>
            <person name="Lebreton F."/>
            <person name="Walker B."/>
            <person name="Young S.K."/>
            <person name="Zeng Q."/>
            <person name="Gargeya S."/>
            <person name="Fitzgerald M."/>
            <person name="Haas B."/>
            <person name="Abouelleil A."/>
            <person name="Alvarado L."/>
            <person name="Arachchi H.M."/>
            <person name="Berlin A.M."/>
            <person name="Chapman S.B."/>
            <person name="Dewar J."/>
            <person name="Goldberg J."/>
            <person name="Griggs A."/>
            <person name="Gujja S."/>
            <person name="Hansen M."/>
            <person name="Howarth C."/>
            <person name="Imamovic A."/>
            <person name="Larimer J."/>
            <person name="McCowan C."/>
            <person name="Murphy C."/>
            <person name="Neiman D."/>
            <person name="Pearson M."/>
            <person name="Priest M."/>
            <person name="Roberts A."/>
            <person name="Saif S."/>
            <person name="Shea T."/>
            <person name="Sisk P."/>
            <person name="Sykes S."/>
            <person name="Wortman J."/>
            <person name="Nusbaum C."/>
            <person name="Birren B."/>
        </authorList>
    </citation>
    <scope>NUCLEOTIDE SEQUENCE [LARGE SCALE GENOMIC DNA]</scope>
    <source>
        <strain evidence="3 5">ATCC 49464</strain>
    </source>
</reference>
<dbReference type="PATRIC" id="fig|1158602.3.peg.3046"/>
<evidence type="ECO:0000313" key="3">
    <source>
        <dbReference type="EMBL" id="EOH76198.1"/>
    </source>
</evidence>
<feature type="region of interest" description="Disordered" evidence="1">
    <location>
        <begin position="74"/>
        <end position="98"/>
    </location>
</feature>
<dbReference type="HOGENOM" id="CLU_2329421_0_0_9"/>
<feature type="transmembrane region" description="Helical" evidence="2">
    <location>
        <begin position="6"/>
        <end position="26"/>
    </location>
</feature>
<dbReference type="RefSeq" id="WP_010746247.1">
    <property type="nucleotide sequence ID" value="NZ_ASWF01000003.1"/>
</dbReference>
<gene>
    <name evidence="4" type="ORF">I590_02990</name>
    <name evidence="3" type="ORF">UAK_03047</name>
</gene>
<accession>R2NYS7</accession>
<comment type="caution">
    <text evidence="3">The sequence shown here is derived from an EMBL/GenBank/DDBJ whole genome shotgun (WGS) entry which is preliminary data.</text>
</comment>
<dbReference type="AlphaFoldDB" id="R2NYS7"/>
<evidence type="ECO:0000256" key="1">
    <source>
        <dbReference type="SAM" id="MobiDB-lite"/>
    </source>
</evidence>
<keyword evidence="6" id="KW-1185">Reference proteome</keyword>
<protein>
    <submittedName>
        <fullName evidence="3">Uncharacterized protein</fullName>
    </submittedName>
</protein>
<keyword evidence="2" id="KW-0812">Transmembrane</keyword>
<evidence type="ECO:0000256" key="2">
    <source>
        <dbReference type="SAM" id="Phobius"/>
    </source>
</evidence>
<keyword evidence="2" id="KW-1133">Transmembrane helix</keyword>
<keyword evidence="2" id="KW-0472">Membrane</keyword>
<dbReference type="Proteomes" id="UP000014158">
    <property type="component" value="Unassembled WGS sequence"/>
</dbReference>
<evidence type="ECO:0000313" key="4">
    <source>
        <dbReference type="EMBL" id="EOT76165.1"/>
    </source>
</evidence>
<dbReference type="Proteomes" id="UP000013877">
    <property type="component" value="Unassembled WGS sequence"/>
</dbReference>
<evidence type="ECO:0000313" key="5">
    <source>
        <dbReference type="Proteomes" id="UP000013877"/>
    </source>
</evidence>
<organism evidence="3 5">
    <name type="scientific">Enterococcus raffinosus ATCC 49464</name>
    <dbReference type="NCBI Taxonomy" id="1158602"/>
    <lineage>
        <taxon>Bacteria</taxon>
        <taxon>Bacillati</taxon>
        <taxon>Bacillota</taxon>
        <taxon>Bacilli</taxon>
        <taxon>Lactobacillales</taxon>
        <taxon>Enterococcaceae</taxon>
        <taxon>Enterococcus</taxon>
    </lineage>
</organism>
<reference evidence="4 6" key="2">
    <citation type="submission" date="2013-03" db="EMBL/GenBank/DDBJ databases">
        <title>The Genome Sequence of Enterococcus raffinosus ATCC_49464 (PacBio/Illumina hybrid assembly).</title>
        <authorList>
            <consortium name="The Broad Institute Genomics Platform"/>
            <consortium name="The Broad Institute Genome Sequencing Center for Infectious Disease"/>
            <person name="Earl A."/>
            <person name="Russ C."/>
            <person name="Gilmore M."/>
            <person name="Surin D."/>
            <person name="Walker B."/>
            <person name="Young S."/>
            <person name="Zeng Q."/>
            <person name="Gargeya S."/>
            <person name="Fitzgerald M."/>
            <person name="Haas B."/>
            <person name="Abouelleil A."/>
            <person name="Allen A.W."/>
            <person name="Alvarado L."/>
            <person name="Arachchi H.M."/>
            <person name="Berlin A.M."/>
            <person name="Chapman S.B."/>
            <person name="Gainer-Dewar J."/>
            <person name="Goldberg J."/>
            <person name="Griggs A."/>
            <person name="Gujja S."/>
            <person name="Hansen M."/>
            <person name="Howarth C."/>
            <person name="Imamovic A."/>
            <person name="Ireland A."/>
            <person name="Larimer J."/>
            <person name="McCowan C."/>
            <person name="Murphy C."/>
            <person name="Pearson M."/>
            <person name="Poon T.W."/>
            <person name="Priest M."/>
            <person name="Roberts A."/>
            <person name="Saif S."/>
            <person name="Shea T."/>
            <person name="Sisk P."/>
            <person name="Sykes S."/>
            <person name="Wortman J."/>
            <person name="Nusbaum C."/>
            <person name="Birren B."/>
        </authorList>
    </citation>
    <scope>NUCLEOTIDE SEQUENCE [LARGE SCALE GENOMIC DNA]</scope>
    <source>
        <strain evidence="4 6">ATCC 49464</strain>
    </source>
</reference>
<dbReference type="EMBL" id="ASWF01000003">
    <property type="protein sequence ID" value="EOT76165.1"/>
    <property type="molecule type" value="Genomic_DNA"/>
</dbReference>
<name>R2NYS7_9ENTE</name>
<dbReference type="eggNOG" id="ENOG50306MQ">
    <property type="taxonomic scope" value="Bacteria"/>
</dbReference>